<evidence type="ECO:0000313" key="3">
    <source>
        <dbReference type="WBParaSite" id="MBELARI_LOCUS19514"/>
    </source>
</evidence>
<keyword evidence="1" id="KW-0472">Membrane</keyword>
<keyword evidence="1" id="KW-1133">Transmembrane helix</keyword>
<dbReference type="Proteomes" id="UP000887575">
    <property type="component" value="Unassembled WGS sequence"/>
</dbReference>
<organism evidence="2 3">
    <name type="scientific">Mesorhabditis belari</name>
    <dbReference type="NCBI Taxonomy" id="2138241"/>
    <lineage>
        <taxon>Eukaryota</taxon>
        <taxon>Metazoa</taxon>
        <taxon>Ecdysozoa</taxon>
        <taxon>Nematoda</taxon>
        <taxon>Chromadorea</taxon>
        <taxon>Rhabditida</taxon>
        <taxon>Rhabditina</taxon>
        <taxon>Rhabditomorpha</taxon>
        <taxon>Rhabditoidea</taxon>
        <taxon>Rhabditidae</taxon>
        <taxon>Mesorhabditinae</taxon>
        <taxon>Mesorhabditis</taxon>
    </lineage>
</organism>
<protein>
    <submittedName>
        <fullName evidence="3">Uncharacterized protein</fullName>
    </submittedName>
</protein>
<proteinExistence type="predicted"/>
<reference evidence="3" key="1">
    <citation type="submission" date="2024-02" db="UniProtKB">
        <authorList>
            <consortium name="WormBaseParasite"/>
        </authorList>
    </citation>
    <scope>IDENTIFICATION</scope>
</reference>
<evidence type="ECO:0000313" key="2">
    <source>
        <dbReference type="Proteomes" id="UP000887575"/>
    </source>
</evidence>
<feature type="transmembrane region" description="Helical" evidence="1">
    <location>
        <begin position="89"/>
        <end position="111"/>
    </location>
</feature>
<accession>A0AAF3EZH1</accession>
<name>A0AAF3EZH1_9BILA</name>
<dbReference type="AlphaFoldDB" id="A0AAF3EZH1"/>
<dbReference type="WBParaSite" id="MBELARI_LOCUS19514">
    <property type="protein sequence ID" value="MBELARI_LOCUS19514"/>
    <property type="gene ID" value="MBELARI_LOCUS19514"/>
</dbReference>
<keyword evidence="2" id="KW-1185">Reference proteome</keyword>
<evidence type="ECO:0000256" key="1">
    <source>
        <dbReference type="SAM" id="Phobius"/>
    </source>
</evidence>
<keyword evidence="1" id="KW-0812">Transmembrane</keyword>
<sequence length="157" mass="17398">MSISIHGIEDIQQSALRLSNQTEKLLDRLGGTVEQANQVLGNVSQGVSDVIESMNGTLVEVTGLLKSLTNSSEKLLIRVDRALELSTLVLVPLLALVFFALSICLILYGVAKLRKTRRSDSNGSSYRQMYRVETQLSDRTLHYDEKQPDKFGSVSEK</sequence>